<dbReference type="Proteomes" id="UP000007798">
    <property type="component" value="Unassembled WGS sequence"/>
</dbReference>
<protein>
    <submittedName>
        <fullName evidence="1">Uncharacterized protein</fullName>
    </submittedName>
</protein>
<organism evidence="1 2">
    <name type="scientific">Drosophila willistoni</name>
    <name type="common">Fruit fly</name>
    <dbReference type="NCBI Taxonomy" id="7260"/>
    <lineage>
        <taxon>Eukaryota</taxon>
        <taxon>Metazoa</taxon>
        <taxon>Ecdysozoa</taxon>
        <taxon>Arthropoda</taxon>
        <taxon>Hexapoda</taxon>
        <taxon>Insecta</taxon>
        <taxon>Pterygota</taxon>
        <taxon>Neoptera</taxon>
        <taxon>Endopterygota</taxon>
        <taxon>Diptera</taxon>
        <taxon>Brachycera</taxon>
        <taxon>Muscomorpha</taxon>
        <taxon>Ephydroidea</taxon>
        <taxon>Drosophilidae</taxon>
        <taxon>Drosophila</taxon>
        <taxon>Sophophora</taxon>
    </lineage>
</organism>
<gene>
    <name evidence="1" type="primary">Dwil\GK27898</name>
    <name evidence="1" type="ORF">Dwil_GK27898</name>
</gene>
<evidence type="ECO:0000313" key="1">
    <source>
        <dbReference type="EMBL" id="KRG00397.1"/>
    </source>
</evidence>
<sequence length="91" mass="10065">MLELEMENTNISVESNKPKSLTAQESLSVSDIVFTNYKNEISESKATSALKDAFFRCKKKELLPESNNACESDELSLPLNLVSSESSAKMT</sequence>
<reference evidence="1 2" key="1">
    <citation type="journal article" date="2007" name="Nature">
        <title>Evolution of genes and genomes on the Drosophila phylogeny.</title>
        <authorList>
            <consortium name="Drosophila 12 Genomes Consortium"/>
            <person name="Clark A.G."/>
            <person name="Eisen M.B."/>
            <person name="Smith D.R."/>
            <person name="Bergman C.M."/>
            <person name="Oliver B."/>
            <person name="Markow T.A."/>
            <person name="Kaufman T.C."/>
            <person name="Kellis M."/>
            <person name="Gelbart W."/>
            <person name="Iyer V.N."/>
            <person name="Pollard D.A."/>
            <person name="Sackton T.B."/>
            <person name="Larracuente A.M."/>
            <person name="Singh N.D."/>
            <person name="Abad J.P."/>
            <person name="Abt D.N."/>
            <person name="Adryan B."/>
            <person name="Aguade M."/>
            <person name="Akashi H."/>
            <person name="Anderson W.W."/>
            <person name="Aquadro C.F."/>
            <person name="Ardell D.H."/>
            <person name="Arguello R."/>
            <person name="Artieri C.G."/>
            <person name="Barbash D.A."/>
            <person name="Barker D."/>
            <person name="Barsanti P."/>
            <person name="Batterham P."/>
            <person name="Batzoglou S."/>
            <person name="Begun D."/>
            <person name="Bhutkar A."/>
            <person name="Blanco E."/>
            <person name="Bosak S.A."/>
            <person name="Bradley R.K."/>
            <person name="Brand A.D."/>
            <person name="Brent M.R."/>
            <person name="Brooks A.N."/>
            <person name="Brown R.H."/>
            <person name="Butlin R.K."/>
            <person name="Caggese C."/>
            <person name="Calvi B.R."/>
            <person name="Bernardo de Carvalho A."/>
            <person name="Caspi A."/>
            <person name="Castrezana S."/>
            <person name="Celniker S.E."/>
            <person name="Chang J.L."/>
            <person name="Chapple C."/>
            <person name="Chatterji S."/>
            <person name="Chinwalla A."/>
            <person name="Civetta A."/>
            <person name="Clifton S.W."/>
            <person name="Comeron J.M."/>
            <person name="Costello J.C."/>
            <person name="Coyne J.A."/>
            <person name="Daub J."/>
            <person name="David R.G."/>
            <person name="Delcher A.L."/>
            <person name="Delehaunty K."/>
            <person name="Do C.B."/>
            <person name="Ebling H."/>
            <person name="Edwards K."/>
            <person name="Eickbush T."/>
            <person name="Evans J.D."/>
            <person name="Filipski A."/>
            <person name="Findeiss S."/>
            <person name="Freyhult E."/>
            <person name="Fulton L."/>
            <person name="Fulton R."/>
            <person name="Garcia A.C."/>
            <person name="Gardiner A."/>
            <person name="Garfield D.A."/>
            <person name="Garvin B.E."/>
            <person name="Gibson G."/>
            <person name="Gilbert D."/>
            <person name="Gnerre S."/>
            <person name="Godfrey J."/>
            <person name="Good R."/>
            <person name="Gotea V."/>
            <person name="Gravely B."/>
            <person name="Greenberg A.J."/>
            <person name="Griffiths-Jones S."/>
            <person name="Gross S."/>
            <person name="Guigo R."/>
            <person name="Gustafson E.A."/>
            <person name="Haerty W."/>
            <person name="Hahn M.W."/>
            <person name="Halligan D.L."/>
            <person name="Halpern A.L."/>
            <person name="Halter G.M."/>
            <person name="Han M.V."/>
            <person name="Heger A."/>
            <person name="Hillier L."/>
            <person name="Hinrichs A.S."/>
            <person name="Holmes I."/>
            <person name="Hoskins R.A."/>
            <person name="Hubisz M.J."/>
            <person name="Hultmark D."/>
            <person name="Huntley M.A."/>
            <person name="Jaffe D.B."/>
            <person name="Jagadeeshan S."/>
            <person name="Jeck W.R."/>
            <person name="Johnson J."/>
            <person name="Jones C.D."/>
            <person name="Jordan W.C."/>
            <person name="Karpen G.H."/>
            <person name="Kataoka E."/>
            <person name="Keightley P.D."/>
            <person name="Kheradpour P."/>
            <person name="Kirkness E.F."/>
            <person name="Koerich L.B."/>
            <person name="Kristiansen K."/>
            <person name="Kudrna D."/>
            <person name="Kulathinal R.J."/>
            <person name="Kumar S."/>
            <person name="Kwok R."/>
            <person name="Lander E."/>
            <person name="Langley C.H."/>
            <person name="Lapoint R."/>
            <person name="Lazzaro B.P."/>
            <person name="Lee S.J."/>
            <person name="Levesque L."/>
            <person name="Li R."/>
            <person name="Lin C.F."/>
            <person name="Lin M.F."/>
            <person name="Lindblad-Toh K."/>
            <person name="Llopart A."/>
            <person name="Long M."/>
            <person name="Low L."/>
            <person name="Lozovsky E."/>
            <person name="Lu J."/>
            <person name="Luo M."/>
            <person name="Machado C.A."/>
            <person name="Makalowski W."/>
            <person name="Marzo M."/>
            <person name="Matsuda M."/>
            <person name="Matzkin L."/>
            <person name="McAllister B."/>
            <person name="McBride C.S."/>
            <person name="McKernan B."/>
            <person name="McKernan K."/>
            <person name="Mendez-Lago M."/>
            <person name="Minx P."/>
            <person name="Mollenhauer M.U."/>
            <person name="Montooth K."/>
            <person name="Mount S.M."/>
            <person name="Mu X."/>
            <person name="Myers E."/>
            <person name="Negre B."/>
            <person name="Newfeld S."/>
            <person name="Nielsen R."/>
            <person name="Noor M.A."/>
            <person name="O'Grady P."/>
            <person name="Pachter L."/>
            <person name="Papaceit M."/>
            <person name="Parisi M.J."/>
            <person name="Parisi M."/>
            <person name="Parts L."/>
            <person name="Pedersen J.S."/>
            <person name="Pesole G."/>
            <person name="Phillippy A.M."/>
            <person name="Ponting C.P."/>
            <person name="Pop M."/>
            <person name="Porcelli D."/>
            <person name="Powell J.R."/>
            <person name="Prohaska S."/>
            <person name="Pruitt K."/>
            <person name="Puig M."/>
            <person name="Quesneville H."/>
            <person name="Ram K.R."/>
            <person name="Rand D."/>
            <person name="Rasmussen M.D."/>
            <person name="Reed L.K."/>
            <person name="Reenan R."/>
            <person name="Reily A."/>
            <person name="Remington K.A."/>
            <person name="Rieger T.T."/>
            <person name="Ritchie M.G."/>
            <person name="Robin C."/>
            <person name="Rogers Y.H."/>
            <person name="Rohde C."/>
            <person name="Rozas J."/>
            <person name="Rubenfield M.J."/>
            <person name="Ruiz A."/>
            <person name="Russo S."/>
            <person name="Salzberg S.L."/>
            <person name="Sanchez-Gracia A."/>
            <person name="Saranga D.J."/>
            <person name="Sato H."/>
            <person name="Schaeffer S.W."/>
            <person name="Schatz M.C."/>
            <person name="Schlenke T."/>
            <person name="Schwartz R."/>
            <person name="Segarra C."/>
            <person name="Singh R.S."/>
            <person name="Sirot L."/>
            <person name="Sirota M."/>
            <person name="Sisneros N.B."/>
            <person name="Smith C.D."/>
            <person name="Smith T.F."/>
            <person name="Spieth J."/>
            <person name="Stage D.E."/>
            <person name="Stark A."/>
            <person name="Stephan W."/>
            <person name="Strausberg R.L."/>
            <person name="Strempel S."/>
            <person name="Sturgill D."/>
            <person name="Sutton G."/>
            <person name="Sutton G.G."/>
            <person name="Tao W."/>
            <person name="Teichmann S."/>
            <person name="Tobari Y.N."/>
            <person name="Tomimura Y."/>
            <person name="Tsolas J.M."/>
            <person name="Valente V.L."/>
            <person name="Venter E."/>
            <person name="Venter J.C."/>
            <person name="Vicario S."/>
            <person name="Vieira F.G."/>
            <person name="Vilella A.J."/>
            <person name="Villasante A."/>
            <person name="Walenz B."/>
            <person name="Wang J."/>
            <person name="Wasserman M."/>
            <person name="Watts T."/>
            <person name="Wilson D."/>
            <person name="Wilson R.K."/>
            <person name="Wing R.A."/>
            <person name="Wolfner M.F."/>
            <person name="Wong A."/>
            <person name="Wong G.K."/>
            <person name="Wu C.I."/>
            <person name="Wu G."/>
            <person name="Yamamoto D."/>
            <person name="Yang H.P."/>
            <person name="Yang S.P."/>
            <person name="Yorke J.A."/>
            <person name="Yoshida K."/>
            <person name="Zdobnov E."/>
            <person name="Zhang P."/>
            <person name="Zhang Y."/>
            <person name="Zimin A.V."/>
            <person name="Baldwin J."/>
            <person name="Abdouelleil A."/>
            <person name="Abdulkadir J."/>
            <person name="Abebe A."/>
            <person name="Abera B."/>
            <person name="Abreu J."/>
            <person name="Acer S.C."/>
            <person name="Aftuck L."/>
            <person name="Alexander A."/>
            <person name="An P."/>
            <person name="Anderson E."/>
            <person name="Anderson S."/>
            <person name="Arachi H."/>
            <person name="Azer M."/>
            <person name="Bachantsang P."/>
            <person name="Barry A."/>
            <person name="Bayul T."/>
            <person name="Berlin A."/>
            <person name="Bessette D."/>
            <person name="Bloom T."/>
            <person name="Blye J."/>
            <person name="Boguslavskiy L."/>
            <person name="Bonnet C."/>
            <person name="Boukhgalter B."/>
            <person name="Bourzgui I."/>
            <person name="Brown A."/>
            <person name="Cahill P."/>
            <person name="Channer S."/>
            <person name="Cheshatsang Y."/>
            <person name="Chuda L."/>
            <person name="Citroen M."/>
            <person name="Collymore A."/>
            <person name="Cooke P."/>
            <person name="Costello M."/>
            <person name="D'Aco K."/>
            <person name="Daza R."/>
            <person name="De Haan G."/>
            <person name="DeGray S."/>
            <person name="DeMaso C."/>
            <person name="Dhargay N."/>
            <person name="Dooley K."/>
            <person name="Dooley E."/>
            <person name="Doricent M."/>
            <person name="Dorje P."/>
            <person name="Dorjee K."/>
            <person name="Dupes A."/>
            <person name="Elong R."/>
            <person name="Falk J."/>
            <person name="Farina A."/>
            <person name="Faro S."/>
            <person name="Ferguson D."/>
            <person name="Fisher S."/>
            <person name="Foley C.D."/>
            <person name="Franke A."/>
            <person name="Friedrich D."/>
            <person name="Gadbois L."/>
            <person name="Gearin G."/>
            <person name="Gearin C.R."/>
            <person name="Giannoukos G."/>
            <person name="Goode T."/>
            <person name="Graham J."/>
            <person name="Grandbois E."/>
            <person name="Grewal S."/>
            <person name="Gyaltsen K."/>
            <person name="Hafez N."/>
            <person name="Hagos B."/>
            <person name="Hall J."/>
            <person name="Henson C."/>
            <person name="Hollinger A."/>
            <person name="Honan T."/>
            <person name="Huard M.D."/>
            <person name="Hughes L."/>
            <person name="Hurhula B."/>
            <person name="Husby M.E."/>
            <person name="Kamat A."/>
            <person name="Kanga B."/>
            <person name="Kashin S."/>
            <person name="Khazanovich D."/>
            <person name="Kisner P."/>
            <person name="Lance K."/>
            <person name="Lara M."/>
            <person name="Lee W."/>
            <person name="Lennon N."/>
            <person name="Letendre F."/>
            <person name="LeVine R."/>
            <person name="Lipovsky A."/>
            <person name="Liu X."/>
            <person name="Liu J."/>
            <person name="Liu S."/>
            <person name="Lokyitsang T."/>
            <person name="Lokyitsang Y."/>
            <person name="Lubonja R."/>
            <person name="Lui A."/>
            <person name="MacDonald P."/>
            <person name="Magnisalis V."/>
            <person name="Maru K."/>
            <person name="Matthews C."/>
            <person name="McCusker W."/>
            <person name="McDonough S."/>
            <person name="Mehta T."/>
            <person name="Meldrim J."/>
            <person name="Meneus L."/>
            <person name="Mihai O."/>
            <person name="Mihalev A."/>
            <person name="Mihova T."/>
            <person name="Mittelman R."/>
            <person name="Mlenga V."/>
            <person name="Montmayeur A."/>
            <person name="Mulrain L."/>
            <person name="Navidi A."/>
            <person name="Naylor J."/>
            <person name="Negash T."/>
            <person name="Nguyen T."/>
            <person name="Nguyen N."/>
            <person name="Nicol R."/>
            <person name="Norbu C."/>
            <person name="Norbu N."/>
            <person name="Novod N."/>
            <person name="O'Neill B."/>
            <person name="Osman S."/>
            <person name="Markiewicz E."/>
            <person name="Oyono O.L."/>
            <person name="Patti C."/>
            <person name="Phunkhang P."/>
            <person name="Pierre F."/>
            <person name="Priest M."/>
            <person name="Raghuraman S."/>
            <person name="Rege F."/>
            <person name="Reyes R."/>
            <person name="Rise C."/>
            <person name="Rogov P."/>
            <person name="Ross K."/>
            <person name="Ryan E."/>
            <person name="Settipalli S."/>
            <person name="Shea T."/>
            <person name="Sherpa N."/>
            <person name="Shi L."/>
            <person name="Shih D."/>
            <person name="Sparrow T."/>
            <person name="Spaulding J."/>
            <person name="Stalker J."/>
            <person name="Stange-Thomann N."/>
            <person name="Stavropoulos S."/>
            <person name="Stone C."/>
            <person name="Strader C."/>
            <person name="Tesfaye S."/>
            <person name="Thomson T."/>
            <person name="Thoulutsang Y."/>
            <person name="Thoulutsang D."/>
            <person name="Topham K."/>
            <person name="Topping I."/>
            <person name="Tsamla T."/>
            <person name="Vassiliev H."/>
            <person name="Vo A."/>
            <person name="Wangchuk T."/>
            <person name="Wangdi T."/>
            <person name="Weiand M."/>
            <person name="Wilkinson J."/>
            <person name="Wilson A."/>
            <person name="Yadav S."/>
            <person name="Young G."/>
            <person name="Yu Q."/>
            <person name="Zembek L."/>
            <person name="Zhong D."/>
            <person name="Zimmer A."/>
            <person name="Zwirko Z."/>
            <person name="Jaffe D.B."/>
            <person name="Alvarez P."/>
            <person name="Brockman W."/>
            <person name="Butler J."/>
            <person name="Chin C."/>
            <person name="Gnerre S."/>
            <person name="Grabherr M."/>
            <person name="Kleber M."/>
            <person name="Mauceli E."/>
            <person name="MacCallum I."/>
        </authorList>
    </citation>
    <scope>NUCLEOTIDE SEQUENCE [LARGE SCALE GENOMIC DNA]</scope>
    <source>
        <strain evidence="2">Tucson 14030-0811.24</strain>
    </source>
</reference>
<accession>A0A0Q9WWZ3</accession>
<dbReference type="STRING" id="7260.A0A0Q9WWZ3"/>
<dbReference type="EMBL" id="CH964294">
    <property type="protein sequence ID" value="KRG00397.1"/>
    <property type="molecule type" value="Genomic_DNA"/>
</dbReference>
<keyword evidence="2" id="KW-1185">Reference proteome</keyword>
<dbReference type="InParanoid" id="A0A0Q9WWZ3"/>
<dbReference type="AlphaFoldDB" id="A0A0Q9WWZ3"/>
<proteinExistence type="predicted"/>
<evidence type="ECO:0000313" key="2">
    <source>
        <dbReference type="Proteomes" id="UP000007798"/>
    </source>
</evidence>
<name>A0A0Q9WWZ3_DROWI</name>